<evidence type="ECO:0000256" key="5">
    <source>
        <dbReference type="ARBA" id="ARBA00023136"/>
    </source>
</evidence>
<dbReference type="AlphaFoldDB" id="A0A023GAD2"/>
<evidence type="ECO:0000313" key="7">
    <source>
        <dbReference type="EMBL" id="JAC31201.1"/>
    </source>
</evidence>
<feature type="transmembrane region" description="Helical" evidence="6">
    <location>
        <begin position="195"/>
        <end position="213"/>
    </location>
</feature>
<dbReference type="PANTHER" id="PTHR12608:SF1">
    <property type="entry name" value="TRANSMEMBRANE PROTEIN 165"/>
    <property type="match status" value="1"/>
</dbReference>
<comment type="similarity">
    <text evidence="2 6">Belongs to the GDT1 family.</text>
</comment>
<feature type="signal peptide" evidence="6">
    <location>
        <begin position="1"/>
        <end position="17"/>
    </location>
</feature>
<feature type="transmembrane region" description="Helical" evidence="6">
    <location>
        <begin position="59"/>
        <end position="86"/>
    </location>
</feature>
<keyword evidence="6" id="KW-0732">Signal</keyword>
<evidence type="ECO:0000256" key="4">
    <source>
        <dbReference type="ARBA" id="ARBA00022989"/>
    </source>
</evidence>
<reference evidence="7" key="1">
    <citation type="submission" date="2014-03" db="EMBL/GenBank/DDBJ databases">
        <title>The sialotranscriptome of Amblyomma triste, Amblyomma parvum and Amblyomma cajennense ticks, uncovered by 454-based RNA-seq.</title>
        <authorList>
            <person name="Garcia G.R."/>
            <person name="Gardinassi L.G."/>
            <person name="Ribeiro J.M."/>
            <person name="Anatriello E."/>
            <person name="Ferreira B.R."/>
            <person name="Moreira H.N."/>
            <person name="Mafra C."/>
            <person name="Olegario M.M."/>
            <person name="Szabo P.J."/>
            <person name="Miranda-Santos I.K."/>
            <person name="Maruyama S.R."/>
        </authorList>
    </citation>
    <scope>NUCLEOTIDE SEQUENCE</scope>
    <source>
        <strain evidence="7">Mato Grasso do Sul</strain>
        <tissue evidence="7">Salivary glands</tissue>
    </source>
</reference>
<organism evidence="7">
    <name type="scientific">Amblyomma triste</name>
    <name type="common">Neotropical tick</name>
    <dbReference type="NCBI Taxonomy" id="251400"/>
    <lineage>
        <taxon>Eukaryota</taxon>
        <taxon>Metazoa</taxon>
        <taxon>Ecdysozoa</taxon>
        <taxon>Arthropoda</taxon>
        <taxon>Chelicerata</taxon>
        <taxon>Arachnida</taxon>
        <taxon>Acari</taxon>
        <taxon>Parasitiformes</taxon>
        <taxon>Ixodida</taxon>
        <taxon>Ixodoidea</taxon>
        <taxon>Ixodidae</taxon>
        <taxon>Amblyomminae</taxon>
        <taxon>Amblyomma</taxon>
    </lineage>
</organism>
<feature type="transmembrane region" description="Helical" evidence="6">
    <location>
        <begin position="123"/>
        <end position="141"/>
    </location>
</feature>
<keyword evidence="4 6" id="KW-1133">Transmembrane helix</keyword>
<dbReference type="PANTHER" id="PTHR12608">
    <property type="entry name" value="TRANSMEMBRANE PROTEIN HTP-1 RELATED"/>
    <property type="match status" value="1"/>
</dbReference>
<dbReference type="GO" id="GO:0005384">
    <property type="term" value="F:manganese ion transmembrane transporter activity"/>
    <property type="evidence" value="ECO:0007669"/>
    <property type="project" value="TreeGrafter"/>
</dbReference>
<protein>
    <recommendedName>
        <fullName evidence="6">GDT1 family protein</fullName>
    </recommendedName>
</protein>
<dbReference type="EMBL" id="GBBM01004217">
    <property type="protein sequence ID" value="JAC31201.1"/>
    <property type="molecule type" value="mRNA"/>
</dbReference>
<name>A0A023GAD2_AMBTT</name>
<keyword evidence="5 6" id="KW-0472">Membrane</keyword>
<sequence>MCSQLIVVLSLFTAAYAYVADQLHGAVPNLDFRPSEDIFKPIATSTPSVDLTAATNTEFWHGFLGAISVIIVSELGDKTFFIAAILAMRHSRLVVFGGAISALAIMTVLSAALGFATTVIPRVYTHYLSIALFVFFGVRMIREAYYMPHDEGAEEYEEVQKSLTKREVDDSAAQARDSLVNMEAGVTTVTFGRRLRLFLSKIFFQALTLTFVAEWGDRSQIATIILAAREDPVAVSLGAILGHSLCTLLAVIGGRLVAQWISVRTVTFIGGVVFLVFAVSSLYLGSGEKSLRSL</sequence>
<comment type="subcellular location">
    <subcellularLocation>
        <location evidence="1 6">Membrane</location>
        <topology evidence="1 6">Multi-pass membrane protein</topology>
    </subcellularLocation>
</comment>
<dbReference type="InterPro" id="IPR049555">
    <property type="entry name" value="GDT1-like_CS"/>
</dbReference>
<keyword evidence="3 6" id="KW-0812">Transmembrane</keyword>
<dbReference type="PROSITE" id="PS01214">
    <property type="entry name" value="UPF0016"/>
    <property type="match status" value="1"/>
</dbReference>
<dbReference type="GO" id="GO:0032472">
    <property type="term" value="P:Golgi calcium ion transport"/>
    <property type="evidence" value="ECO:0007669"/>
    <property type="project" value="TreeGrafter"/>
</dbReference>
<dbReference type="Pfam" id="PF01169">
    <property type="entry name" value="GDT1"/>
    <property type="match status" value="2"/>
</dbReference>
<dbReference type="InterPro" id="IPR001727">
    <property type="entry name" value="GDT1-like"/>
</dbReference>
<proteinExistence type="evidence at transcript level"/>
<feature type="chain" id="PRO_5017494308" description="GDT1 family protein" evidence="6">
    <location>
        <begin position="18"/>
        <end position="294"/>
    </location>
</feature>
<feature type="transmembrane region" description="Helical" evidence="6">
    <location>
        <begin position="93"/>
        <end position="117"/>
    </location>
</feature>
<accession>A0A023GAD2</accession>
<feature type="transmembrane region" description="Helical" evidence="6">
    <location>
        <begin position="233"/>
        <end position="253"/>
    </location>
</feature>
<dbReference type="GO" id="GO:0016020">
    <property type="term" value="C:membrane"/>
    <property type="evidence" value="ECO:0007669"/>
    <property type="project" value="UniProtKB-SubCell"/>
</dbReference>
<feature type="transmembrane region" description="Helical" evidence="6">
    <location>
        <begin position="265"/>
        <end position="284"/>
    </location>
</feature>
<evidence type="ECO:0000256" key="2">
    <source>
        <dbReference type="ARBA" id="ARBA00009190"/>
    </source>
</evidence>
<evidence type="ECO:0000256" key="6">
    <source>
        <dbReference type="RuleBase" id="RU365102"/>
    </source>
</evidence>
<dbReference type="GO" id="GO:0032468">
    <property type="term" value="P:Golgi calcium ion homeostasis"/>
    <property type="evidence" value="ECO:0007669"/>
    <property type="project" value="TreeGrafter"/>
</dbReference>
<evidence type="ECO:0000256" key="3">
    <source>
        <dbReference type="ARBA" id="ARBA00022692"/>
    </source>
</evidence>
<evidence type="ECO:0000256" key="1">
    <source>
        <dbReference type="ARBA" id="ARBA00004141"/>
    </source>
</evidence>
<dbReference type="GO" id="GO:0015085">
    <property type="term" value="F:calcium ion transmembrane transporter activity"/>
    <property type="evidence" value="ECO:0007669"/>
    <property type="project" value="TreeGrafter"/>
</dbReference>
<dbReference type="GO" id="GO:0005794">
    <property type="term" value="C:Golgi apparatus"/>
    <property type="evidence" value="ECO:0007669"/>
    <property type="project" value="TreeGrafter"/>
</dbReference>